<dbReference type="Pfam" id="PF12788">
    <property type="entry name" value="YmaF"/>
    <property type="match status" value="1"/>
</dbReference>
<dbReference type="EMBL" id="SMRT01000034">
    <property type="protein sequence ID" value="TDF90091.1"/>
    <property type="molecule type" value="Genomic_DNA"/>
</dbReference>
<evidence type="ECO:0000313" key="2">
    <source>
        <dbReference type="EMBL" id="TDF90091.1"/>
    </source>
</evidence>
<dbReference type="Proteomes" id="UP000295636">
    <property type="component" value="Unassembled WGS sequence"/>
</dbReference>
<organism evidence="2 3">
    <name type="scientific">Paenibacillus piri</name>
    <dbReference type="NCBI Taxonomy" id="2547395"/>
    <lineage>
        <taxon>Bacteria</taxon>
        <taxon>Bacillati</taxon>
        <taxon>Bacillota</taxon>
        <taxon>Bacilli</taxon>
        <taxon>Bacillales</taxon>
        <taxon>Paenibacillaceae</taxon>
        <taxon>Paenibacillus</taxon>
    </lineage>
</organism>
<keyword evidence="3" id="KW-1185">Reference proteome</keyword>
<accession>A0A4R5K6V6</accession>
<sequence length="127" mass="13856">MEIPITGFVVDNGNDHDSLHSHKLFITSWNGRPVHVHEFAGITSFDVGHRHDYAGTTEPAPSGVQHVHRYATVTSFNAQHSHIIRGETGPAVPLPGGGHIHYFEGTTTVSGSTPHSHMYRGQTSNEK</sequence>
<evidence type="ECO:0008006" key="4">
    <source>
        <dbReference type="Google" id="ProtNLM"/>
    </source>
</evidence>
<evidence type="ECO:0000313" key="3">
    <source>
        <dbReference type="Proteomes" id="UP000295636"/>
    </source>
</evidence>
<protein>
    <recommendedName>
        <fullName evidence="4">YmaF family protein</fullName>
    </recommendedName>
</protein>
<dbReference type="RefSeq" id="WP_133236713.1">
    <property type="nucleotide sequence ID" value="NZ_SMRT01000034.1"/>
</dbReference>
<dbReference type="AlphaFoldDB" id="A0A4R5K6V6"/>
<evidence type="ECO:0000256" key="1">
    <source>
        <dbReference type="SAM" id="MobiDB-lite"/>
    </source>
</evidence>
<reference evidence="2 3" key="1">
    <citation type="submission" date="2019-03" db="EMBL/GenBank/DDBJ databases">
        <title>This is whole genome sequence of Paenibacillus sp MS74 strain.</title>
        <authorList>
            <person name="Trinh H.N."/>
        </authorList>
    </citation>
    <scope>NUCLEOTIDE SEQUENCE [LARGE SCALE GENOMIC DNA]</scope>
    <source>
        <strain evidence="2 3">MS74</strain>
    </source>
</reference>
<dbReference type="OrthoDB" id="1682334at2"/>
<gene>
    <name evidence="2" type="ORF">E1757_34150</name>
</gene>
<comment type="caution">
    <text evidence="2">The sequence shown here is derived from an EMBL/GenBank/DDBJ whole genome shotgun (WGS) entry which is preliminary data.</text>
</comment>
<dbReference type="InterPro" id="IPR024307">
    <property type="entry name" value="YmaF"/>
</dbReference>
<proteinExistence type="predicted"/>
<name>A0A4R5K6V6_9BACL</name>
<feature type="region of interest" description="Disordered" evidence="1">
    <location>
        <begin position="106"/>
        <end position="127"/>
    </location>
</feature>